<dbReference type="PANTHER" id="PTHR21600">
    <property type="entry name" value="MITOCHONDRIAL RNA PSEUDOURIDINE SYNTHASE"/>
    <property type="match status" value="1"/>
</dbReference>
<dbReference type="SUPFAM" id="SSF55120">
    <property type="entry name" value="Pseudouridine synthase"/>
    <property type="match status" value="1"/>
</dbReference>
<organism evidence="7 8">
    <name type="scientific">Anaerotruncus colihominis</name>
    <dbReference type="NCBI Taxonomy" id="169435"/>
    <lineage>
        <taxon>Bacteria</taxon>
        <taxon>Bacillati</taxon>
        <taxon>Bacillota</taxon>
        <taxon>Clostridia</taxon>
        <taxon>Eubacteriales</taxon>
        <taxon>Oscillospiraceae</taxon>
        <taxon>Anaerotruncus</taxon>
    </lineage>
</organism>
<dbReference type="InterPro" id="IPR050188">
    <property type="entry name" value="RluA_PseudoU_synthase"/>
</dbReference>
<dbReference type="EMBL" id="QXWK01000023">
    <property type="protein sequence ID" value="NBH62363.1"/>
    <property type="molecule type" value="Genomic_DNA"/>
</dbReference>
<evidence type="ECO:0000256" key="2">
    <source>
        <dbReference type="ARBA" id="ARBA00010876"/>
    </source>
</evidence>
<feature type="domain" description="Pseudouridine synthase RsuA/RluA-like" evidence="6">
    <location>
        <begin position="86"/>
        <end position="287"/>
    </location>
</feature>
<evidence type="ECO:0000259" key="6">
    <source>
        <dbReference type="Pfam" id="PF00849"/>
    </source>
</evidence>
<sequence length="347" mass="38895">MSKFQYTITKEDEGMTIKALLRSKFSFSSRLLSKLKFQHLVFLNGKEVAGWISPKEGDVLSIKLPEEKSDFPAEDIPIYPVYEDDDLLVINKQPGIIVHPTKGHPYHTIANGLMKYMEDTNQSFKIRFVNRLDMDTTGLLIVAKNSHAQDDVVKQMKANTTEKRYIALVAGIIAEDSFTIDLPIGRPDPEDVRRKVMEEGGYPSVTHVKVLARYEGKTLGSGLAAYQGYKDSIMEDEKVTEPAFKPGDLITVNGDLITVTELPAGFTLVELLLQTGRTHQIRVHMSHLGHPLIGDHLYGGYNPSLLDRQALHAYMLRFSHPVTGEPLEIKAPLPADMEKLIEKIKEA</sequence>
<proteinExistence type="inferred from homology"/>
<evidence type="ECO:0000256" key="1">
    <source>
        <dbReference type="ARBA" id="ARBA00000073"/>
    </source>
</evidence>
<evidence type="ECO:0000256" key="3">
    <source>
        <dbReference type="ARBA" id="ARBA00023235"/>
    </source>
</evidence>
<gene>
    <name evidence="7" type="ORF">D0435_11950</name>
</gene>
<dbReference type="AlphaFoldDB" id="A0A845QNR7"/>
<comment type="similarity">
    <text evidence="2">Belongs to the pseudouridine synthase RluA family.</text>
</comment>
<protein>
    <recommendedName>
        <fullName evidence="4">RNA pseudouridylate synthase</fullName>
    </recommendedName>
    <alternativeName>
        <fullName evidence="5">RNA-uridine isomerase</fullName>
    </alternativeName>
</protein>
<evidence type="ECO:0000313" key="7">
    <source>
        <dbReference type="EMBL" id="NBH62363.1"/>
    </source>
</evidence>
<dbReference type="InterPro" id="IPR006145">
    <property type="entry name" value="PsdUridine_synth_RsuA/RluA"/>
</dbReference>
<evidence type="ECO:0000256" key="5">
    <source>
        <dbReference type="ARBA" id="ARBA00033164"/>
    </source>
</evidence>
<dbReference type="PROSITE" id="PS01129">
    <property type="entry name" value="PSI_RLU"/>
    <property type="match status" value="1"/>
</dbReference>
<dbReference type="RefSeq" id="WP_160202650.1">
    <property type="nucleotide sequence ID" value="NZ_QXWK01000023.1"/>
</dbReference>
<dbReference type="Pfam" id="PF00849">
    <property type="entry name" value="PseudoU_synth_2"/>
    <property type="match status" value="1"/>
</dbReference>
<dbReference type="Gene3D" id="3.30.2350.10">
    <property type="entry name" value="Pseudouridine synthase"/>
    <property type="match status" value="2"/>
</dbReference>
<dbReference type="GO" id="GO:0000455">
    <property type="term" value="P:enzyme-directed rRNA pseudouridine synthesis"/>
    <property type="evidence" value="ECO:0007669"/>
    <property type="project" value="TreeGrafter"/>
</dbReference>
<dbReference type="InterPro" id="IPR006224">
    <property type="entry name" value="PsdUridine_synth_RluA-like_CS"/>
</dbReference>
<reference evidence="7 8" key="1">
    <citation type="submission" date="2018-08" db="EMBL/GenBank/DDBJ databases">
        <title>Murine metabolic-syndrome-specific gut microbial biobank.</title>
        <authorList>
            <person name="Liu C."/>
        </authorList>
    </citation>
    <scope>NUCLEOTIDE SEQUENCE [LARGE SCALE GENOMIC DNA]</scope>
    <source>
        <strain evidence="7 8">28</strain>
    </source>
</reference>
<dbReference type="GO" id="GO:0140098">
    <property type="term" value="F:catalytic activity, acting on RNA"/>
    <property type="evidence" value="ECO:0007669"/>
    <property type="project" value="UniProtKB-ARBA"/>
</dbReference>
<keyword evidence="3" id="KW-0413">Isomerase</keyword>
<dbReference type="CDD" id="cd02869">
    <property type="entry name" value="PseudoU_synth_RluA_like"/>
    <property type="match status" value="1"/>
</dbReference>
<evidence type="ECO:0000313" key="8">
    <source>
        <dbReference type="Proteomes" id="UP000446866"/>
    </source>
</evidence>
<dbReference type="GO" id="GO:0003723">
    <property type="term" value="F:RNA binding"/>
    <property type="evidence" value="ECO:0007669"/>
    <property type="project" value="InterPro"/>
</dbReference>
<comment type="caution">
    <text evidence="7">The sequence shown here is derived from an EMBL/GenBank/DDBJ whole genome shotgun (WGS) entry which is preliminary data.</text>
</comment>
<dbReference type="Proteomes" id="UP000446866">
    <property type="component" value="Unassembled WGS sequence"/>
</dbReference>
<comment type="catalytic activity">
    <reaction evidence="1">
        <text>a uridine in RNA = a pseudouridine in RNA</text>
        <dbReference type="Rhea" id="RHEA:48348"/>
        <dbReference type="Rhea" id="RHEA-COMP:12068"/>
        <dbReference type="Rhea" id="RHEA-COMP:12069"/>
        <dbReference type="ChEBI" id="CHEBI:65314"/>
        <dbReference type="ChEBI" id="CHEBI:65315"/>
    </reaction>
</comment>
<accession>A0A845QNR7</accession>
<name>A0A845QNR7_9FIRM</name>
<keyword evidence="8" id="KW-1185">Reference proteome</keyword>
<evidence type="ECO:0000256" key="4">
    <source>
        <dbReference type="ARBA" id="ARBA00031870"/>
    </source>
</evidence>
<dbReference type="PANTHER" id="PTHR21600:SF44">
    <property type="entry name" value="RIBOSOMAL LARGE SUBUNIT PSEUDOURIDINE SYNTHASE D"/>
    <property type="match status" value="1"/>
</dbReference>
<dbReference type="GO" id="GO:0009982">
    <property type="term" value="F:pseudouridine synthase activity"/>
    <property type="evidence" value="ECO:0007669"/>
    <property type="project" value="InterPro"/>
</dbReference>
<dbReference type="InterPro" id="IPR020103">
    <property type="entry name" value="PsdUridine_synth_cat_dom_sf"/>
</dbReference>